<dbReference type="PANTHER" id="PTHR21043:SF0">
    <property type="entry name" value="MITOCHONDRIAL ASSEMBLY OF RIBOSOMAL LARGE SUBUNIT PROTEIN 1"/>
    <property type="match status" value="1"/>
</dbReference>
<dbReference type="NCBIfam" id="TIGR00090">
    <property type="entry name" value="rsfS_iojap_ybeB"/>
    <property type="match status" value="1"/>
</dbReference>
<gene>
    <name evidence="3" type="primary">ybeB</name>
    <name evidence="2" type="synonym">rsfS</name>
    <name evidence="3" type="ORF">GlitD10_0544</name>
</gene>
<dbReference type="EMBL" id="CP017675">
    <property type="protein sequence ID" value="APB32858.1"/>
    <property type="molecule type" value="Genomic_DNA"/>
</dbReference>
<keyword evidence="2" id="KW-0810">Translation regulation</keyword>
<dbReference type="HAMAP" id="MF_01477">
    <property type="entry name" value="Iojap_RsfS"/>
    <property type="match status" value="1"/>
</dbReference>
<evidence type="ECO:0000256" key="1">
    <source>
        <dbReference type="ARBA" id="ARBA00010574"/>
    </source>
</evidence>
<dbReference type="GO" id="GO:0043023">
    <property type="term" value="F:ribosomal large subunit binding"/>
    <property type="evidence" value="ECO:0007669"/>
    <property type="project" value="TreeGrafter"/>
</dbReference>
<dbReference type="SUPFAM" id="SSF81301">
    <property type="entry name" value="Nucleotidyltransferase"/>
    <property type="match status" value="1"/>
</dbReference>
<keyword evidence="2" id="KW-0678">Repressor</keyword>
<organism evidence="3 4">
    <name type="scientific">Gloeomargarita lithophora Alchichica-D10</name>
    <dbReference type="NCBI Taxonomy" id="1188229"/>
    <lineage>
        <taxon>Bacteria</taxon>
        <taxon>Bacillati</taxon>
        <taxon>Cyanobacteriota</taxon>
        <taxon>Cyanophyceae</taxon>
        <taxon>Gloeomargaritales</taxon>
        <taxon>Gloeomargaritaceae</taxon>
        <taxon>Gloeomargarita</taxon>
    </lineage>
</organism>
<proteinExistence type="inferred from homology"/>
<reference evidence="3 4" key="1">
    <citation type="submission" date="2016-10" db="EMBL/GenBank/DDBJ databases">
        <title>Description of Gloeomargarita lithophora gen. nov., sp. nov., a thylakoid-bearing basal-branching cyanobacterium with intracellular carbonates, and proposal for Gloeomargaritales ord. nov.</title>
        <authorList>
            <person name="Moreira D."/>
            <person name="Tavera R."/>
            <person name="Benzerara K."/>
            <person name="Skouri-Panet F."/>
            <person name="Couradeau E."/>
            <person name="Gerard E."/>
            <person name="Loussert C."/>
            <person name="Novelo E."/>
            <person name="Zivanovic Y."/>
            <person name="Lopez-Garcia P."/>
        </authorList>
    </citation>
    <scope>NUCLEOTIDE SEQUENCE [LARGE SCALE GENOMIC DNA]</scope>
    <source>
        <strain evidence="3 4">D10</strain>
    </source>
</reference>
<dbReference type="AlphaFoldDB" id="A0A1J0AAA5"/>
<dbReference type="GO" id="GO:0042256">
    <property type="term" value="P:cytosolic ribosome assembly"/>
    <property type="evidence" value="ECO:0007669"/>
    <property type="project" value="UniProtKB-UniRule"/>
</dbReference>
<keyword evidence="4" id="KW-1185">Reference proteome</keyword>
<sequence>MTRFEPPDPTTQLALTIAQAADERKGRDILLLRVAELSYLADYFVLVTGYSSAQVRAIARGIQDQVAEQWHAQPRHQEGSAEGGWVLQDYGDVIVHIFLPKEREFYDLERFWAHAERLAFSPVG</sequence>
<dbReference type="GO" id="GO:0090071">
    <property type="term" value="P:negative regulation of ribosome biogenesis"/>
    <property type="evidence" value="ECO:0007669"/>
    <property type="project" value="UniProtKB-UniRule"/>
</dbReference>
<evidence type="ECO:0000313" key="4">
    <source>
        <dbReference type="Proteomes" id="UP000180235"/>
    </source>
</evidence>
<keyword evidence="2" id="KW-0963">Cytoplasm</keyword>
<dbReference type="Pfam" id="PF02410">
    <property type="entry name" value="RsfS"/>
    <property type="match status" value="1"/>
</dbReference>
<accession>A0A1J0AAA5</accession>
<dbReference type="PANTHER" id="PTHR21043">
    <property type="entry name" value="IOJAP SUPERFAMILY ORTHOLOG"/>
    <property type="match status" value="1"/>
</dbReference>
<dbReference type="OrthoDB" id="9793681at2"/>
<comment type="function">
    <text evidence="2">Functions as a ribosomal silencing factor. Interacts with ribosomal protein uL14 (rplN), blocking formation of intersubunit bridge B8. Prevents association of the 30S and 50S ribosomal subunits and the formation of functional ribosomes, thus repressing translation.</text>
</comment>
<name>A0A1J0AAA5_9CYAN</name>
<protein>
    <recommendedName>
        <fullName evidence="2">Ribosomal silencing factor RsfS</fullName>
    </recommendedName>
</protein>
<evidence type="ECO:0000256" key="2">
    <source>
        <dbReference type="HAMAP-Rule" id="MF_01477"/>
    </source>
</evidence>
<dbReference type="GO" id="GO:0005737">
    <property type="term" value="C:cytoplasm"/>
    <property type="evidence" value="ECO:0007669"/>
    <property type="project" value="UniProtKB-SubCell"/>
</dbReference>
<evidence type="ECO:0000313" key="3">
    <source>
        <dbReference type="EMBL" id="APB32858.1"/>
    </source>
</evidence>
<comment type="subunit">
    <text evidence="2">Interacts with ribosomal protein uL14 (rplN).</text>
</comment>
<dbReference type="InterPro" id="IPR043519">
    <property type="entry name" value="NT_sf"/>
</dbReference>
<dbReference type="Gene3D" id="3.30.460.10">
    <property type="entry name" value="Beta Polymerase, domain 2"/>
    <property type="match status" value="1"/>
</dbReference>
<dbReference type="STRING" id="1188229.GlitD10_0544"/>
<comment type="similarity">
    <text evidence="1 2">Belongs to the Iojap/RsfS family.</text>
</comment>
<dbReference type="InterPro" id="IPR004394">
    <property type="entry name" value="Iojap/RsfS/C7orf30"/>
</dbReference>
<dbReference type="Proteomes" id="UP000180235">
    <property type="component" value="Chromosome"/>
</dbReference>
<dbReference type="RefSeq" id="WP_071453536.1">
    <property type="nucleotide sequence ID" value="NZ_CP017675.1"/>
</dbReference>
<comment type="subcellular location">
    <subcellularLocation>
        <location evidence="2">Cytoplasm</location>
    </subcellularLocation>
</comment>
<dbReference type="KEGG" id="glt:GlitD10_0544"/>
<dbReference type="GO" id="GO:0017148">
    <property type="term" value="P:negative regulation of translation"/>
    <property type="evidence" value="ECO:0007669"/>
    <property type="project" value="UniProtKB-UniRule"/>
</dbReference>